<accession>A0ABD3AFH0</accession>
<evidence type="ECO:0000313" key="1">
    <source>
        <dbReference type="EMBL" id="KAL3529217.1"/>
    </source>
</evidence>
<protein>
    <submittedName>
        <fullName evidence="1">Uncharacterized protein</fullName>
    </submittedName>
</protein>
<comment type="caution">
    <text evidence="1">The sequence shown here is derived from an EMBL/GenBank/DDBJ whole genome shotgun (WGS) entry which is preliminary data.</text>
</comment>
<name>A0ABD3AFH0_9GENT</name>
<sequence>MIEMAIYGILTGGCGTMCYYMSSKITGYNDKKVIIQNTIEHIKELYLSTTPEGYGKSSAIRTILSICNPEHAIARRSWQKIITEREMQSGQPYVNQVTLDLSEKYFPKPMKDENWDHFILPNNSLQGFEDVE</sequence>
<organism evidence="1 2">
    <name type="scientific">Cinchona calisaya</name>
    <dbReference type="NCBI Taxonomy" id="153742"/>
    <lineage>
        <taxon>Eukaryota</taxon>
        <taxon>Viridiplantae</taxon>
        <taxon>Streptophyta</taxon>
        <taxon>Embryophyta</taxon>
        <taxon>Tracheophyta</taxon>
        <taxon>Spermatophyta</taxon>
        <taxon>Magnoliopsida</taxon>
        <taxon>eudicotyledons</taxon>
        <taxon>Gunneridae</taxon>
        <taxon>Pentapetalae</taxon>
        <taxon>asterids</taxon>
        <taxon>lamiids</taxon>
        <taxon>Gentianales</taxon>
        <taxon>Rubiaceae</taxon>
        <taxon>Cinchonoideae</taxon>
        <taxon>Cinchoneae</taxon>
        <taxon>Cinchona</taxon>
    </lineage>
</organism>
<dbReference type="EMBL" id="JBJUIK010000004">
    <property type="protein sequence ID" value="KAL3529217.1"/>
    <property type="molecule type" value="Genomic_DNA"/>
</dbReference>
<gene>
    <name evidence="1" type="ORF">ACH5RR_008539</name>
</gene>
<evidence type="ECO:0000313" key="2">
    <source>
        <dbReference type="Proteomes" id="UP001630127"/>
    </source>
</evidence>
<keyword evidence="2" id="KW-1185">Reference proteome</keyword>
<proteinExistence type="predicted"/>
<reference evidence="1 2" key="1">
    <citation type="submission" date="2024-11" db="EMBL/GenBank/DDBJ databases">
        <title>A near-complete genome assembly of Cinchona calisaya.</title>
        <authorList>
            <person name="Lian D.C."/>
            <person name="Zhao X.W."/>
            <person name="Wei L."/>
        </authorList>
    </citation>
    <scope>NUCLEOTIDE SEQUENCE [LARGE SCALE GENOMIC DNA]</scope>
    <source>
        <tissue evidence="1">Nenye</tissue>
    </source>
</reference>
<dbReference type="AlphaFoldDB" id="A0ABD3AFH0"/>
<dbReference type="Proteomes" id="UP001630127">
    <property type="component" value="Unassembled WGS sequence"/>
</dbReference>